<dbReference type="Pfam" id="PF07750">
    <property type="entry name" value="GcrA"/>
    <property type="match status" value="1"/>
</dbReference>
<evidence type="ECO:0000313" key="2">
    <source>
        <dbReference type="Proteomes" id="UP001593940"/>
    </source>
</evidence>
<reference evidence="1 2" key="1">
    <citation type="submission" date="2024-09" db="EMBL/GenBank/DDBJ databases">
        <title>Nodulacao em especies de Leguminosae Basais da Amazonia e Caracterizacao dos Rizobios e Bacterias Associadas aos Nodulos.</title>
        <authorList>
            <person name="Jambeiro I.C.A."/>
            <person name="Lopes I.S."/>
            <person name="Aguiar E.R.G.R."/>
            <person name="Santos A.F.J."/>
            <person name="Dos Santos J.M.F."/>
            <person name="Gross E."/>
        </authorList>
    </citation>
    <scope>NUCLEOTIDE SEQUENCE [LARGE SCALE GENOMIC DNA]</scope>
    <source>
        <strain evidence="1 2">BRUESC1165</strain>
    </source>
</reference>
<organism evidence="1 2">
    <name type="scientific">Microvirga arabica</name>
    <dbReference type="NCBI Taxonomy" id="1128671"/>
    <lineage>
        <taxon>Bacteria</taxon>
        <taxon>Pseudomonadati</taxon>
        <taxon>Pseudomonadota</taxon>
        <taxon>Alphaproteobacteria</taxon>
        <taxon>Hyphomicrobiales</taxon>
        <taxon>Methylobacteriaceae</taxon>
        <taxon>Microvirga</taxon>
    </lineage>
</organism>
<dbReference type="InterPro" id="IPR011681">
    <property type="entry name" value="GcrA"/>
</dbReference>
<protein>
    <submittedName>
        <fullName evidence="1">GcrA family cell cycle regulator</fullName>
    </submittedName>
</protein>
<name>A0ABV6Y5P7_9HYPH</name>
<gene>
    <name evidence="1" type="ORF">ACETIH_07615</name>
</gene>
<keyword evidence="2" id="KW-1185">Reference proteome</keyword>
<evidence type="ECO:0000313" key="1">
    <source>
        <dbReference type="EMBL" id="MFC1456581.1"/>
    </source>
</evidence>
<dbReference type="Proteomes" id="UP001593940">
    <property type="component" value="Unassembled WGS sequence"/>
</dbReference>
<proteinExistence type="predicted"/>
<accession>A0ABV6Y5P7</accession>
<comment type="caution">
    <text evidence="1">The sequence shown here is derived from an EMBL/GenBank/DDBJ whole genome shotgun (WGS) entry which is preliminary data.</text>
</comment>
<dbReference type="RefSeq" id="WP_377029295.1">
    <property type="nucleotide sequence ID" value="NZ_JBHOMY010000019.1"/>
</dbReference>
<dbReference type="EMBL" id="JBHOMY010000019">
    <property type="protein sequence ID" value="MFC1456581.1"/>
    <property type="molecule type" value="Genomic_DNA"/>
</dbReference>
<sequence length="99" mass="11221">MSYQDAVSKHPLSVAQHATSAKATERAKMCVMQEPDPRQRTKLLRIGMRQCRYIVSDDPRRAICCGAPTPEGSSWCAWHRRLVYVPAQPVRIRRDALAS</sequence>